<dbReference type="OrthoDB" id="956377at2"/>
<dbReference type="SUPFAM" id="SSF52540">
    <property type="entry name" value="P-loop containing nucleoside triphosphate hydrolases"/>
    <property type="match status" value="1"/>
</dbReference>
<dbReference type="RefSeq" id="WP_131552643.1">
    <property type="nucleotide sequence ID" value="NZ_SJSK01000002.1"/>
</dbReference>
<organism evidence="1 2">
    <name type="scientific">Pedobacter frigiditerrae</name>
    <dbReference type="NCBI Taxonomy" id="2530452"/>
    <lineage>
        <taxon>Bacteria</taxon>
        <taxon>Pseudomonadati</taxon>
        <taxon>Bacteroidota</taxon>
        <taxon>Sphingobacteriia</taxon>
        <taxon>Sphingobacteriales</taxon>
        <taxon>Sphingobacteriaceae</taxon>
        <taxon>Pedobacter</taxon>
    </lineage>
</organism>
<evidence type="ECO:0008006" key="3">
    <source>
        <dbReference type="Google" id="ProtNLM"/>
    </source>
</evidence>
<dbReference type="Proteomes" id="UP000292884">
    <property type="component" value="Unassembled WGS sequence"/>
</dbReference>
<evidence type="ECO:0000313" key="1">
    <source>
        <dbReference type="EMBL" id="TCC91702.1"/>
    </source>
</evidence>
<dbReference type="EMBL" id="SJSK01000002">
    <property type="protein sequence ID" value="TCC91702.1"/>
    <property type="molecule type" value="Genomic_DNA"/>
</dbReference>
<dbReference type="AlphaFoldDB" id="A0A4R0MZQ5"/>
<accession>A0A4R0MZQ5</accession>
<evidence type="ECO:0000313" key="2">
    <source>
        <dbReference type="Proteomes" id="UP000292884"/>
    </source>
</evidence>
<comment type="caution">
    <text evidence="1">The sequence shown here is derived from an EMBL/GenBank/DDBJ whole genome shotgun (WGS) entry which is preliminary data.</text>
</comment>
<protein>
    <recommendedName>
        <fullName evidence="3">NACHT domain-containing protein</fullName>
    </recommendedName>
</protein>
<keyword evidence="2" id="KW-1185">Reference proteome</keyword>
<name>A0A4R0MZQ5_9SPHI</name>
<proteinExistence type="predicted"/>
<reference evidence="1 2" key="1">
    <citation type="submission" date="2019-02" db="EMBL/GenBank/DDBJ databases">
        <title>Pedobacter sp. RP-1-13 sp. nov., isolated from Arctic soil.</title>
        <authorList>
            <person name="Dahal R.H."/>
        </authorList>
    </citation>
    <scope>NUCLEOTIDE SEQUENCE [LARGE SCALE GENOMIC DNA]</scope>
    <source>
        <strain evidence="1 2">RP-1-13</strain>
    </source>
</reference>
<gene>
    <name evidence="1" type="ORF">EZ428_08055</name>
</gene>
<sequence>MTHLILNELRHLILQKLKIQIISPSDCSYIALEINKSLHKNISVTTVKRLFGFAVTQHQFSTYTINTLLAFVESEQDNPISKTALKTTTLTKVEEWDYLVIKSKSYSEATKKRIVDNCSIPYQFTINRKFATHDFDYFYHSNFSFTPFISQGGYGKSILLSHLVENLFLKPEAKFNKDVILFLHADKIFDLEQEKQDLTKDIAVLLGLPPRTNLIKYFTEQHSQTGRKLVLIFDGVTDILNKHGLKPKLFDTLVQLICDVEDSPAIKLVISVRSYTWRRFFESIRHSSFIISKWFTGSYFKRKDHSNIPPFTIGEIEQILDKMDANSASFNTEYTQKLRHPFQFYFYHQLKLEYPENEYSSSLIFHEVTLRYLLLRIYQSNHSIEKTTICKKIIHLTDYGRKGNKISKKLLLEELIVFRDAYMELLHDGILIEQVNDTDEIPTEYIHFIHNDVFEYFLFKEILELHKHEMNEAYFNFILNEYKDQDKQNILLQWYVFEGIKNNKFEIIKTIFWLKLDSNQHNQLITFLAENIKHQISIDPSVKDKLRCPELHNEMANALPYLDFADQSYQKILNTFSEIADTEKTFVFYQSALIFSDCLNLNLEKLRERKTQLSKHKSITSKILVDPSEIVEIMIDKFNGREEIQYPLFARVNDIVLDLKFNENPNNLMSGLLLIMVYWFKGDSQTAIEIINNMIKGTKELFQKSKIYNAYLLHILALETSRSSISNKKPDQLEKILIYYHQRNQINSFNVKILFNTVLAMQSLRRNEYDTAINYAKNSLTQVNDDFLIAKVFINYILIKAYSIIGDQDKINECKYSILCLLEAKEINPHLFDETLVQTLNKY</sequence>
<dbReference type="InterPro" id="IPR027417">
    <property type="entry name" value="P-loop_NTPase"/>
</dbReference>